<dbReference type="EMBL" id="JAYFUM010000028">
    <property type="protein sequence ID" value="MEA5141548.1"/>
    <property type="molecule type" value="Genomic_DNA"/>
</dbReference>
<evidence type="ECO:0000313" key="4">
    <source>
        <dbReference type="Proteomes" id="UP001302949"/>
    </source>
</evidence>
<feature type="transmembrane region" description="Helical" evidence="1">
    <location>
        <begin position="268"/>
        <end position="286"/>
    </location>
</feature>
<keyword evidence="1" id="KW-0472">Membrane</keyword>
<feature type="transmembrane region" description="Helical" evidence="1">
    <location>
        <begin position="112"/>
        <end position="132"/>
    </location>
</feature>
<comment type="caution">
    <text evidence="3">The sequence shown here is derived from an EMBL/GenBank/DDBJ whole genome shotgun (WGS) entry which is preliminary data.</text>
</comment>
<feature type="transmembrane region" description="Helical" evidence="1">
    <location>
        <begin position="306"/>
        <end position="331"/>
    </location>
</feature>
<feature type="transmembrane region" description="Helical" evidence="1">
    <location>
        <begin position="51"/>
        <end position="72"/>
    </location>
</feature>
<gene>
    <name evidence="3" type="ORF">VB248_20505</name>
</gene>
<dbReference type="Proteomes" id="UP001302949">
    <property type="component" value="Unassembled WGS sequence"/>
</dbReference>
<feature type="transmembrane region" description="Helical" evidence="1">
    <location>
        <begin position="351"/>
        <end position="373"/>
    </location>
</feature>
<feature type="domain" description="Heparan-alpha-glucosaminide N-acetyltransferase catalytic" evidence="2">
    <location>
        <begin position="3"/>
        <end position="219"/>
    </location>
</feature>
<keyword evidence="4" id="KW-1185">Reference proteome</keyword>
<evidence type="ECO:0000313" key="3">
    <source>
        <dbReference type="EMBL" id="MEA5141548.1"/>
    </source>
</evidence>
<keyword evidence="1" id="KW-1133">Transmembrane helix</keyword>
<reference evidence="3 4" key="1">
    <citation type="submission" date="2023-12" db="EMBL/GenBank/DDBJ databases">
        <title>Novel species of the genus Arcicella isolated from rivers.</title>
        <authorList>
            <person name="Lu H."/>
        </authorList>
    </citation>
    <scope>NUCLEOTIDE SEQUENCE [LARGE SCALE GENOMIC DNA]</scope>
    <source>
        <strain evidence="3 4">KCTC 23307</strain>
    </source>
</reference>
<keyword evidence="1" id="KW-0812">Transmembrane</keyword>
<dbReference type="InterPro" id="IPR012429">
    <property type="entry name" value="HGSNAT_cat"/>
</dbReference>
<name>A0ABU5QFM1_9BACT</name>
<protein>
    <submittedName>
        <fullName evidence="3">Heparan-alpha-glucosaminide N-acetyltransferase domain-containing protein</fullName>
    </submittedName>
</protein>
<accession>A0ABU5QFM1</accession>
<dbReference type="PANTHER" id="PTHR40407">
    <property type="entry name" value="MEMBRANE PROTEIN-LIKE PROTEIN"/>
    <property type="match status" value="1"/>
</dbReference>
<organism evidence="3 4">
    <name type="scientific">Arcicella rigui</name>
    <dbReference type="NCBI Taxonomy" id="797020"/>
    <lineage>
        <taxon>Bacteria</taxon>
        <taxon>Pseudomonadati</taxon>
        <taxon>Bacteroidota</taxon>
        <taxon>Cytophagia</taxon>
        <taxon>Cytophagales</taxon>
        <taxon>Flectobacillaceae</taxon>
        <taxon>Arcicella</taxon>
    </lineage>
</organism>
<feature type="transmembrane region" description="Helical" evidence="1">
    <location>
        <begin position="180"/>
        <end position="207"/>
    </location>
</feature>
<feature type="transmembrane region" description="Helical" evidence="1">
    <location>
        <begin position="12"/>
        <end position="31"/>
    </location>
</feature>
<proteinExistence type="predicted"/>
<dbReference type="PANTHER" id="PTHR40407:SF1">
    <property type="entry name" value="HEPARAN-ALPHA-GLUCOSAMINIDE N-ACETYLTRANSFERASE CATALYTIC DOMAIN-CONTAINING PROTEIN"/>
    <property type="match status" value="1"/>
</dbReference>
<feature type="transmembrane region" description="Helical" evidence="1">
    <location>
        <begin position="139"/>
        <end position="160"/>
    </location>
</feature>
<feature type="transmembrane region" description="Helical" evidence="1">
    <location>
        <begin position="84"/>
        <end position="106"/>
    </location>
</feature>
<evidence type="ECO:0000259" key="2">
    <source>
        <dbReference type="Pfam" id="PF07786"/>
    </source>
</evidence>
<dbReference type="RefSeq" id="WP_323298703.1">
    <property type="nucleotide sequence ID" value="NZ_JAYFUM010000028.1"/>
</dbReference>
<dbReference type="Pfam" id="PF07786">
    <property type="entry name" value="HGSNAT_cat"/>
    <property type="match status" value="1"/>
</dbReference>
<feature type="transmembrane region" description="Helical" evidence="1">
    <location>
        <begin position="219"/>
        <end position="237"/>
    </location>
</feature>
<sequence length="388" mass="44688">MKRINTIDFVRGLVMIIMALDHIRDFIHVSSLTVNPTDLSNTTPALFSTRWITHFCAPTFVFLSGSSAYLSFSKQQNLVESRKFLLTRGLWLIFLEFTVVNLGIWYDIHFGILLSQVIAVIGFSFIILSFLLRFSSKTIGIIGLVLVFSHDLALQFPSAITNPVLKFIASLFFAPNGFPITPKFIFIVGYPIIPWLGMMLLGFAFGQSFENESETRKKIFLRAGMISLALFIVLRLVNLYGDAVPWSVQSKFTFTILSFLNITKYPPSLLYTLLTLGVMFLVMRIVEGAKNKLIEWVSIFGKVPLFYYLIHWYLVHSIMIVVLLMQGFQWSDLNFQDFNFGRPKGVSGVELPMVFLIWLIVILLMFPLCRWYANYKSLHKEKQWLRYL</sequence>
<evidence type="ECO:0000256" key="1">
    <source>
        <dbReference type="SAM" id="Phobius"/>
    </source>
</evidence>